<dbReference type="AlphaFoldDB" id="A0A1V0UY62"/>
<dbReference type="Proteomes" id="UP000192727">
    <property type="component" value="Chromosome"/>
</dbReference>
<organism evidence="1 2">
    <name type="scientific">Paenibacillus larvae subsp. pulvifaciens</name>
    <dbReference type="NCBI Taxonomy" id="1477"/>
    <lineage>
        <taxon>Bacteria</taxon>
        <taxon>Bacillati</taxon>
        <taxon>Bacillota</taxon>
        <taxon>Bacilli</taxon>
        <taxon>Bacillales</taxon>
        <taxon>Paenibacillaceae</taxon>
        <taxon>Paenibacillus</taxon>
    </lineage>
</organism>
<gene>
    <name evidence="1" type="ORF">B7C51_23105</name>
</gene>
<accession>A0A1V0UY62</accession>
<dbReference type="RefSeq" id="WP_083041358.1">
    <property type="nucleotide sequence ID" value="NZ_CP020557.1"/>
</dbReference>
<protein>
    <submittedName>
        <fullName evidence="1">Uncharacterized protein</fullName>
    </submittedName>
</protein>
<name>A0A1V0UY62_9BACL</name>
<dbReference type="EMBL" id="CP020557">
    <property type="protein sequence ID" value="ARF70116.1"/>
    <property type="molecule type" value="Genomic_DNA"/>
</dbReference>
<evidence type="ECO:0000313" key="1">
    <source>
        <dbReference type="EMBL" id="ARF70116.1"/>
    </source>
</evidence>
<proteinExistence type="predicted"/>
<reference evidence="1 2" key="1">
    <citation type="submission" date="2017-03" db="EMBL/GenBank/DDBJ databases">
        <title>Paenibacillus larvae genome sequencing.</title>
        <authorList>
            <person name="Dingman D.W."/>
        </authorList>
    </citation>
    <scope>NUCLEOTIDE SEQUENCE [LARGE SCALE GENOMIC DNA]</scope>
    <source>
        <strain evidence="1 2">SAG 10367</strain>
    </source>
</reference>
<evidence type="ECO:0000313" key="2">
    <source>
        <dbReference type="Proteomes" id="UP000192727"/>
    </source>
</evidence>
<sequence length="63" mass="7377">MGDYLGSVRNYYDHLTEFNGPPEGMFVMILKILLWSRKSDKVIIQRIKNLVTAYEQVKEGQNK</sequence>